<accession>A0A5B7FH97</accession>
<gene>
    <name evidence="1" type="ORF">E2C01_038607</name>
</gene>
<organism evidence="1 2">
    <name type="scientific">Portunus trituberculatus</name>
    <name type="common">Swimming crab</name>
    <name type="synonym">Neptunus trituberculatus</name>
    <dbReference type="NCBI Taxonomy" id="210409"/>
    <lineage>
        <taxon>Eukaryota</taxon>
        <taxon>Metazoa</taxon>
        <taxon>Ecdysozoa</taxon>
        <taxon>Arthropoda</taxon>
        <taxon>Crustacea</taxon>
        <taxon>Multicrustacea</taxon>
        <taxon>Malacostraca</taxon>
        <taxon>Eumalacostraca</taxon>
        <taxon>Eucarida</taxon>
        <taxon>Decapoda</taxon>
        <taxon>Pleocyemata</taxon>
        <taxon>Brachyura</taxon>
        <taxon>Eubrachyura</taxon>
        <taxon>Portunoidea</taxon>
        <taxon>Portunidae</taxon>
        <taxon>Portuninae</taxon>
        <taxon>Portunus</taxon>
    </lineage>
</organism>
<dbReference type="AlphaFoldDB" id="A0A5B7FH97"/>
<proteinExistence type="predicted"/>
<reference evidence="1 2" key="1">
    <citation type="submission" date="2019-05" db="EMBL/GenBank/DDBJ databases">
        <title>Another draft genome of Portunus trituberculatus and its Hox gene families provides insights of decapod evolution.</title>
        <authorList>
            <person name="Jeong J.-H."/>
            <person name="Song I."/>
            <person name="Kim S."/>
            <person name="Choi T."/>
            <person name="Kim D."/>
            <person name="Ryu S."/>
            <person name="Kim W."/>
        </authorList>
    </citation>
    <scope>NUCLEOTIDE SEQUENCE [LARGE SCALE GENOMIC DNA]</scope>
    <source>
        <tissue evidence="1">Muscle</tissue>
    </source>
</reference>
<evidence type="ECO:0000313" key="1">
    <source>
        <dbReference type="EMBL" id="MPC44925.1"/>
    </source>
</evidence>
<protein>
    <submittedName>
        <fullName evidence="1">Uncharacterized protein</fullName>
    </submittedName>
</protein>
<comment type="caution">
    <text evidence="1">The sequence shown here is derived from an EMBL/GenBank/DDBJ whole genome shotgun (WGS) entry which is preliminary data.</text>
</comment>
<evidence type="ECO:0000313" key="2">
    <source>
        <dbReference type="Proteomes" id="UP000324222"/>
    </source>
</evidence>
<keyword evidence="2" id="KW-1185">Reference proteome</keyword>
<sequence length="77" mass="8343">MQVVLAWKILSGLVVKIYNILLVFESPSILIPLKGRLPGKVWAVRNILVGVLMGGVTRGGLQTAVTPCISLMEDRLS</sequence>
<dbReference type="Proteomes" id="UP000324222">
    <property type="component" value="Unassembled WGS sequence"/>
</dbReference>
<dbReference type="EMBL" id="VSRR010006496">
    <property type="protein sequence ID" value="MPC44925.1"/>
    <property type="molecule type" value="Genomic_DNA"/>
</dbReference>
<name>A0A5B7FH97_PORTR</name>